<feature type="compositionally biased region" description="Polar residues" evidence="7">
    <location>
        <begin position="295"/>
        <end position="305"/>
    </location>
</feature>
<dbReference type="CDD" id="cd01167">
    <property type="entry name" value="bac_FRK"/>
    <property type="match status" value="1"/>
</dbReference>
<feature type="region of interest" description="Disordered" evidence="7">
    <location>
        <begin position="290"/>
        <end position="311"/>
    </location>
</feature>
<dbReference type="SUPFAM" id="SSF53613">
    <property type="entry name" value="Ribokinase-like"/>
    <property type="match status" value="1"/>
</dbReference>
<dbReference type="PROSITE" id="PS00584">
    <property type="entry name" value="PFKB_KINASES_2"/>
    <property type="match status" value="1"/>
</dbReference>
<keyword evidence="5" id="KW-0067">ATP-binding</keyword>
<comment type="similarity">
    <text evidence="1 6">Belongs to the carbohydrate kinase PfkB family.</text>
</comment>
<dbReference type="PROSITE" id="PS00583">
    <property type="entry name" value="PFKB_KINASES_1"/>
    <property type="match status" value="1"/>
</dbReference>
<evidence type="ECO:0000256" key="2">
    <source>
        <dbReference type="ARBA" id="ARBA00022679"/>
    </source>
</evidence>
<evidence type="ECO:0000256" key="3">
    <source>
        <dbReference type="ARBA" id="ARBA00022741"/>
    </source>
</evidence>
<protein>
    <submittedName>
        <fullName evidence="9">Carbohydrate kinase</fullName>
    </submittedName>
</protein>
<gene>
    <name evidence="9" type="ORF">DVK44_25275</name>
</gene>
<keyword evidence="2 6" id="KW-0808">Transferase</keyword>
<feature type="domain" description="Carbohydrate kinase PfkB" evidence="8">
    <location>
        <begin position="25"/>
        <end position="299"/>
    </location>
</feature>
<name>A0A345HUQ5_9ACTN</name>
<dbReference type="EMBL" id="CP031194">
    <property type="protein sequence ID" value="AXG80429.1"/>
    <property type="molecule type" value="Genomic_DNA"/>
</dbReference>
<dbReference type="Gene3D" id="3.40.1190.20">
    <property type="match status" value="1"/>
</dbReference>
<dbReference type="InterPro" id="IPR011611">
    <property type="entry name" value="PfkB_dom"/>
</dbReference>
<organism evidence="9 10">
    <name type="scientific">Streptomyces paludis</name>
    <dbReference type="NCBI Taxonomy" id="2282738"/>
    <lineage>
        <taxon>Bacteria</taxon>
        <taxon>Bacillati</taxon>
        <taxon>Actinomycetota</taxon>
        <taxon>Actinomycetes</taxon>
        <taxon>Kitasatosporales</taxon>
        <taxon>Streptomycetaceae</taxon>
        <taxon>Streptomyces</taxon>
    </lineage>
</organism>
<evidence type="ECO:0000259" key="8">
    <source>
        <dbReference type="Pfam" id="PF00294"/>
    </source>
</evidence>
<dbReference type="RefSeq" id="WP_114662146.1">
    <property type="nucleotide sequence ID" value="NZ_CP031194.1"/>
</dbReference>
<dbReference type="AlphaFoldDB" id="A0A345HUQ5"/>
<keyword evidence="4 6" id="KW-0418">Kinase</keyword>
<accession>A0A345HUQ5</accession>
<dbReference type="InterPro" id="IPR002139">
    <property type="entry name" value="Ribo/fructo_kinase"/>
</dbReference>
<dbReference type="PANTHER" id="PTHR43085:SF1">
    <property type="entry name" value="PSEUDOURIDINE KINASE-RELATED"/>
    <property type="match status" value="1"/>
</dbReference>
<keyword evidence="3" id="KW-0547">Nucleotide-binding</keyword>
<evidence type="ECO:0000313" key="10">
    <source>
        <dbReference type="Proteomes" id="UP000253868"/>
    </source>
</evidence>
<dbReference type="InterPro" id="IPR002173">
    <property type="entry name" value="Carboh/pur_kinase_PfkB_CS"/>
</dbReference>
<evidence type="ECO:0000313" key="9">
    <source>
        <dbReference type="EMBL" id="AXG80429.1"/>
    </source>
</evidence>
<dbReference type="GO" id="GO:0005524">
    <property type="term" value="F:ATP binding"/>
    <property type="evidence" value="ECO:0007669"/>
    <property type="project" value="UniProtKB-KW"/>
</dbReference>
<evidence type="ECO:0000256" key="4">
    <source>
        <dbReference type="ARBA" id="ARBA00022777"/>
    </source>
</evidence>
<sequence length="311" mass="32283">MKDSRTHDRPSALVVGESVLDIVDTPQGRTRHPGGSPMNVAVGLARLGVPTQLFTQLGADTAGALIAGHLREAGVEIVPASFTASPTNTATATLHPDGSAEYAFVMEWAPPGPVPLPAVELIHVGSLGAFLRPGADTVEDFLARVPDSVTISFDPNIRPSLLHDRTDAVQRFERLARRADIVKLSDEDAAWLYPARSDAHVLAGLLDAGAELAIITLGAKGAKLATPAATATVPAPTVQAVDTIGAGDSFMSAILATLLNEQRPPGPLGPTTLEHLGTRAALAAALTVQREAAQPPTQTELHTATSPPPHT</sequence>
<keyword evidence="10" id="KW-1185">Reference proteome</keyword>
<dbReference type="InterPro" id="IPR050306">
    <property type="entry name" value="PfkB_Carbo_kinase"/>
</dbReference>
<dbReference type="InterPro" id="IPR029056">
    <property type="entry name" value="Ribokinase-like"/>
</dbReference>
<dbReference type="KEGG" id="spad:DVK44_25275"/>
<dbReference type="OrthoDB" id="9795789at2"/>
<dbReference type="Pfam" id="PF00294">
    <property type="entry name" value="PfkB"/>
    <property type="match status" value="1"/>
</dbReference>
<dbReference type="PANTHER" id="PTHR43085">
    <property type="entry name" value="HEXOKINASE FAMILY MEMBER"/>
    <property type="match status" value="1"/>
</dbReference>
<evidence type="ECO:0000256" key="7">
    <source>
        <dbReference type="SAM" id="MobiDB-lite"/>
    </source>
</evidence>
<dbReference type="GO" id="GO:0008865">
    <property type="term" value="F:fructokinase activity"/>
    <property type="evidence" value="ECO:0007669"/>
    <property type="project" value="UniProtKB-ARBA"/>
</dbReference>
<evidence type="ECO:0000256" key="6">
    <source>
        <dbReference type="RuleBase" id="RU003704"/>
    </source>
</evidence>
<dbReference type="Proteomes" id="UP000253868">
    <property type="component" value="Chromosome"/>
</dbReference>
<dbReference type="PRINTS" id="PR00990">
    <property type="entry name" value="RIBOKINASE"/>
</dbReference>
<evidence type="ECO:0000256" key="1">
    <source>
        <dbReference type="ARBA" id="ARBA00010688"/>
    </source>
</evidence>
<dbReference type="GO" id="GO:0006000">
    <property type="term" value="P:fructose metabolic process"/>
    <property type="evidence" value="ECO:0007669"/>
    <property type="project" value="UniProtKB-ARBA"/>
</dbReference>
<proteinExistence type="inferred from homology"/>
<evidence type="ECO:0000256" key="5">
    <source>
        <dbReference type="ARBA" id="ARBA00022840"/>
    </source>
</evidence>
<reference evidence="10" key="1">
    <citation type="submission" date="2018-07" db="EMBL/GenBank/DDBJ databases">
        <authorList>
            <person name="Zhao J."/>
        </authorList>
    </citation>
    <scope>NUCLEOTIDE SEQUENCE [LARGE SCALE GENOMIC DNA]</scope>
    <source>
        <strain evidence="10">GSSD-12</strain>
    </source>
</reference>